<sequence>MNSSLPEIAATDYNDNVILSSSARHSRADLHRRAITRPSRTQPSGAEPSCLC</sequence>
<accession>A0A0C2T0I9</accession>
<dbReference type="InParanoid" id="A0A0C2T0I9"/>
<dbReference type="AlphaFoldDB" id="A0A0C2T0I9"/>
<reference evidence="2 3" key="1">
    <citation type="submission" date="2014-04" db="EMBL/GenBank/DDBJ databases">
        <title>Evolutionary Origins and Diversification of the Mycorrhizal Mutualists.</title>
        <authorList>
            <consortium name="DOE Joint Genome Institute"/>
            <consortium name="Mycorrhizal Genomics Consortium"/>
            <person name="Kohler A."/>
            <person name="Kuo A."/>
            <person name="Nagy L.G."/>
            <person name="Floudas D."/>
            <person name="Copeland A."/>
            <person name="Barry K.W."/>
            <person name="Cichocki N."/>
            <person name="Veneault-Fourrey C."/>
            <person name="LaButti K."/>
            <person name="Lindquist E.A."/>
            <person name="Lipzen A."/>
            <person name="Lundell T."/>
            <person name="Morin E."/>
            <person name="Murat C."/>
            <person name="Riley R."/>
            <person name="Ohm R."/>
            <person name="Sun H."/>
            <person name="Tunlid A."/>
            <person name="Henrissat B."/>
            <person name="Grigoriev I.V."/>
            <person name="Hibbett D.S."/>
            <person name="Martin F."/>
        </authorList>
    </citation>
    <scope>NUCLEOTIDE SEQUENCE [LARGE SCALE GENOMIC DNA]</scope>
    <source>
        <strain evidence="2 3">Koide BX008</strain>
    </source>
</reference>
<evidence type="ECO:0000313" key="2">
    <source>
        <dbReference type="EMBL" id="KIL59949.1"/>
    </source>
</evidence>
<proteinExistence type="predicted"/>
<feature type="region of interest" description="Disordered" evidence="1">
    <location>
        <begin position="22"/>
        <end position="52"/>
    </location>
</feature>
<protein>
    <submittedName>
        <fullName evidence="2">Uncharacterized protein</fullName>
    </submittedName>
</protein>
<organism evidence="2 3">
    <name type="scientific">Amanita muscaria (strain Koide BX008)</name>
    <dbReference type="NCBI Taxonomy" id="946122"/>
    <lineage>
        <taxon>Eukaryota</taxon>
        <taxon>Fungi</taxon>
        <taxon>Dikarya</taxon>
        <taxon>Basidiomycota</taxon>
        <taxon>Agaricomycotina</taxon>
        <taxon>Agaricomycetes</taxon>
        <taxon>Agaricomycetidae</taxon>
        <taxon>Agaricales</taxon>
        <taxon>Pluteineae</taxon>
        <taxon>Amanitaceae</taxon>
        <taxon>Amanita</taxon>
    </lineage>
</organism>
<dbReference type="Proteomes" id="UP000054549">
    <property type="component" value="Unassembled WGS sequence"/>
</dbReference>
<dbReference type="EMBL" id="KN818307">
    <property type="protein sequence ID" value="KIL59949.1"/>
    <property type="molecule type" value="Genomic_DNA"/>
</dbReference>
<evidence type="ECO:0000313" key="3">
    <source>
        <dbReference type="Proteomes" id="UP000054549"/>
    </source>
</evidence>
<dbReference type="HOGENOM" id="CLU_3086769_0_0_1"/>
<evidence type="ECO:0000256" key="1">
    <source>
        <dbReference type="SAM" id="MobiDB-lite"/>
    </source>
</evidence>
<keyword evidence="3" id="KW-1185">Reference proteome</keyword>
<gene>
    <name evidence="2" type="ORF">M378DRAFT_168707</name>
</gene>
<name>A0A0C2T0I9_AMAMK</name>